<reference evidence="1 2" key="1">
    <citation type="journal article" date="2022" name="Allergy">
        <title>Genome assembly and annotation of Periplaneta americana reveal a comprehensive cockroach allergen profile.</title>
        <authorList>
            <person name="Wang L."/>
            <person name="Xiong Q."/>
            <person name="Saelim N."/>
            <person name="Wang L."/>
            <person name="Nong W."/>
            <person name="Wan A.T."/>
            <person name="Shi M."/>
            <person name="Liu X."/>
            <person name="Cao Q."/>
            <person name="Hui J.H.L."/>
            <person name="Sookrung N."/>
            <person name="Leung T.F."/>
            <person name="Tungtrongchitr A."/>
            <person name="Tsui S.K.W."/>
        </authorList>
    </citation>
    <scope>NUCLEOTIDE SEQUENCE [LARGE SCALE GENOMIC DNA]</scope>
    <source>
        <strain evidence="1">PWHHKU_190912</strain>
    </source>
</reference>
<proteinExistence type="predicted"/>
<evidence type="ECO:0008006" key="3">
    <source>
        <dbReference type="Google" id="ProtNLM"/>
    </source>
</evidence>
<evidence type="ECO:0000313" key="2">
    <source>
        <dbReference type="Proteomes" id="UP001148838"/>
    </source>
</evidence>
<keyword evidence="2" id="KW-1185">Reference proteome</keyword>
<sequence length="71" mass="8286">MYVDFELAIHTAAKLVFPSVKTRSCQFHLGQNWWKKIQNLHLVAEFKAISEKRSVGLQRRIAQQITAIFSR</sequence>
<protein>
    <recommendedName>
        <fullName evidence="3">MULE transposase domain-containing protein</fullName>
    </recommendedName>
</protein>
<evidence type="ECO:0000313" key="1">
    <source>
        <dbReference type="EMBL" id="KAJ4438040.1"/>
    </source>
</evidence>
<dbReference type="Proteomes" id="UP001148838">
    <property type="component" value="Unassembled WGS sequence"/>
</dbReference>
<accession>A0ABQ8SV19</accession>
<comment type="caution">
    <text evidence="1">The sequence shown here is derived from an EMBL/GenBank/DDBJ whole genome shotgun (WGS) entry which is preliminary data.</text>
</comment>
<dbReference type="EMBL" id="JAJSOF020000019">
    <property type="protein sequence ID" value="KAJ4438040.1"/>
    <property type="molecule type" value="Genomic_DNA"/>
</dbReference>
<name>A0ABQ8SV19_PERAM</name>
<organism evidence="1 2">
    <name type="scientific">Periplaneta americana</name>
    <name type="common">American cockroach</name>
    <name type="synonym">Blatta americana</name>
    <dbReference type="NCBI Taxonomy" id="6978"/>
    <lineage>
        <taxon>Eukaryota</taxon>
        <taxon>Metazoa</taxon>
        <taxon>Ecdysozoa</taxon>
        <taxon>Arthropoda</taxon>
        <taxon>Hexapoda</taxon>
        <taxon>Insecta</taxon>
        <taxon>Pterygota</taxon>
        <taxon>Neoptera</taxon>
        <taxon>Polyneoptera</taxon>
        <taxon>Dictyoptera</taxon>
        <taxon>Blattodea</taxon>
        <taxon>Blattoidea</taxon>
        <taxon>Blattidae</taxon>
        <taxon>Blattinae</taxon>
        <taxon>Periplaneta</taxon>
    </lineage>
</organism>
<gene>
    <name evidence="1" type="ORF">ANN_13979</name>
</gene>